<accession>A0A7C8JEQ3</accession>
<proteinExistence type="predicted"/>
<dbReference type="AlphaFoldDB" id="A0A7C8JEQ3"/>
<comment type="caution">
    <text evidence="1">The sequence shown here is derived from an EMBL/GenBank/DDBJ whole genome shotgun (WGS) entry which is preliminary data.</text>
</comment>
<evidence type="ECO:0000313" key="2">
    <source>
        <dbReference type="Proteomes" id="UP000475325"/>
    </source>
</evidence>
<protein>
    <submittedName>
        <fullName evidence="1">Uncharacterized protein</fullName>
    </submittedName>
</protein>
<name>A0A7C8JEQ3_ORBOL</name>
<reference evidence="1 2" key="1">
    <citation type="submission" date="2019-06" db="EMBL/GenBank/DDBJ databases">
        <authorList>
            <person name="Palmer J.M."/>
        </authorList>
    </citation>
    <scope>NUCLEOTIDE SEQUENCE [LARGE SCALE GENOMIC DNA]</scope>
    <source>
        <strain evidence="1 2">TWF102</strain>
    </source>
</reference>
<evidence type="ECO:0000313" key="1">
    <source>
        <dbReference type="EMBL" id="KAF3087077.1"/>
    </source>
</evidence>
<organism evidence="1 2">
    <name type="scientific">Orbilia oligospora</name>
    <name type="common">Nematode-trapping fungus</name>
    <name type="synonym">Arthrobotrys oligospora</name>
    <dbReference type="NCBI Taxonomy" id="2813651"/>
    <lineage>
        <taxon>Eukaryota</taxon>
        <taxon>Fungi</taxon>
        <taxon>Dikarya</taxon>
        <taxon>Ascomycota</taxon>
        <taxon>Pezizomycotina</taxon>
        <taxon>Orbiliomycetes</taxon>
        <taxon>Orbiliales</taxon>
        <taxon>Orbiliaceae</taxon>
        <taxon>Orbilia</taxon>
    </lineage>
</organism>
<sequence length="107" mass="11736">MVLDLHQRFTKFNAKVLNMFAASFVDVSELHITCSLCTSTCIPSLKLRRYDICSCALEMPSSAQHPACPPHHISQVLPSLVYTASSSTKSCYLPQNVAYASLSQSPV</sequence>
<dbReference type="Proteomes" id="UP000475325">
    <property type="component" value="Unassembled WGS sequence"/>
</dbReference>
<dbReference type="EMBL" id="WIQW01000079">
    <property type="protein sequence ID" value="KAF3087077.1"/>
    <property type="molecule type" value="Genomic_DNA"/>
</dbReference>
<gene>
    <name evidence="1" type="ORF">TWF102_010607</name>
</gene>